<feature type="transmembrane region" description="Helical" evidence="1">
    <location>
        <begin position="23"/>
        <end position="51"/>
    </location>
</feature>
<evidence type="ECO:0000256" key="1">
    <source>
        <dbReference type="SAM" id="Phobius"/>
    </source>
</evidence>
<dbReference type="InterPro" id="IPR029044">
    <property type="entry name" value="Nucleotide-diphossugar_trans"/>
</dbReference>
<feature type="transmembrane region" description="Helical" evidence="1">
    <location>
        <begin position="470"/>
        <end position="490"/>
    </location>
</feature>
<feature type="transmembrane region" description="Helical" evidence="1">
    <location>
        <begin position="406"/>
        <end position="425"/>
    </location>
</feature>
<keyword evidence="1" id="KW-0812">Transmembrane</keyword>
<sequence length="613" mass="68647">MAETTLEVAAAQVQVMISRVPVAMWWVLLADYCCLFSLAAYVCFTYGPGLLKIAVGMPRLLPSRAGHKHYTLLLPCCVALTVAQVLTAKIFLVLVAPYAASLINGFVQLLLHADYAFLWWARASMLVGFFAAPLTKVLPVLFTAHRVQQMRHVELEREGFLHCVVVLRYKEPFEELSQTLDSILHQTVPKARVMVVIACEARDPKHLEAFQELEREYKFLFPAGFVLNVHELAAGEAVGPGSNMGSAVRYISKLFPEEEDKFRIMVTKVDSDCTLAPNYLQLVEWTLHHQIDGRRHIYHAPTVETRLSPDTSLFVHAHSLHLAYLNCFNPARWTQGNPALAIQSLCLGFIEEQGGWAPLDEISEDYMQFYKGVLAGGATVSKVVWCVNSVGIPSDIPSRFKQMRRWHWGVTVVSWGIAMLTEANIDIFSVWPSFRLIAKFTLGNLTGGWIWLPLLPEMVAILGELETEALHCLVLLVLASYLMATGVSVLQDHVLRHHVLATHPDYVKTVSPCRRAFLLLSSPFLGPLSNTIFFTLVTWYCLVMCFFNKKFHFNTTAKGTELQKAEFAAEMSEGHSDGDESFACNDIYRAPVFDAPKRECGPLLGPTVSNEDN</sequence>
<dbReference type="PANTHER" id="PTHR36851:SF1">
    <property type="entry name" value="GLYCO_TRANS_2-LIKE DOMAIN-CONTAINING PROTEIN"/>
    <property type="match status" value="1"/>
</dbReference>
<feature type="transmembrane region" description="Helical" evidence="1">
    <location>
        <begin position="445"/>
        <end position="463"/>
    </location>
</feature>
<gene>
    <name evidence="2" type="primary">CC2D2A</name>
    <name evidence="2" type="ORF">SNAT2548_LOCUS23694</name>
</gene>
<keyword evidence="1" id="KW-0472">Membrane</keyword>
<dbReference type="PANTHER" id="PTHR36851">
    <property type="entry name" value="UNNAMED PRODUCT"/>
    <property type="match status" value="1"/>
</dbReference>
<feature type="transmembrane region" description="Helical" evidence="1">
    <location>
        <begin position="524"/>
        <end position="547"/>
    </location>
</feature>
<reference evidence="2" key="1">
    <citation type="submission" date="2021-02" db="EMBL/GenBank/DDBJ databases">
        <authorList>
            <person name="Dougan E. K."/>
            <person name="Rhodes N."/>
            <person name="Thang M."/>
            <person name="Chan C."/>
        </authorList>
    </citation>
    <scope>NUCLEOTIDE SEQUENCE</scope>
</reference>
<dbReference type="AlphaFoldDB" id="A0A812RDP0"/>
<proteinExistence type="predicted"/>
<name>A0A812RDP0_9DINO</name>
<dbReference type="EMBL" id="CAJNDS010002330">
    <property type="protein sequence ID" value="CAE7436112.1"/>
    <property type="molecule type" value="Genomic_DNA"/>
</dbReference>
<organism evidence="2 3">
    <name type="scientific">Symbiodinium natans</name>
    <dbReference type="NCBI Taxonomy" id="878477"/>
    <lineage>
        <taxon>Eukaryota</taxon>
        <taxon>Sar</taxon>
        <taxon>Alveolata</taxon>
        <taxon>Dinophyceae</taxon>
        <taxon>Suessiales</taxon>
        <taxon>Symbiodiniaceae</taxon>
        <taxon>Symbiodinium</taxon>
    </lineage>
</organism>
<keyword evidence="3" id="KW-1185">Reference proteome</keyword>
<dbReference type="Proteomes" id="UP000604046">
    <property type="component" value="Unassembled WGS sequence"/>
</dbReference>
<feature type="transmembrane region" description="Helical" evidence="1">
    <location>
        <begin position="119"/>
        <end position="142"/>
    </location>
</feature>
<accession>A0A812RDP0</accession>
<keyword evidence="1" id="KW-1133">Transmembrane helix</keyword>
<evidence type="ECO:0000313" key="3">
    <source>
        <dbReference type="Proteomes" id="UP000604046"/>
    </source>
</evidence>
<evidence type="ECO:0000313" key="2">
    <source>
        <dbReference type="EMBL" id="CAE7436112.1"/>
    </source>
</evidence>
<dbReference type="SUPFAM" id="SSF53448">
    <property type="entry name" value="Nucleotide-diphospho-sugar transferases"/>
    <property type="match status" value="1"/>
</dbReference>
<comment type="caution">
    <text evidence="2">The sequence shown here is derived from an EMBL/GenBank/DDBJ whole genome shotgun (WGS) entry which is preliminary data.</text>
</comment>
<protein>
    <submittedName>
        <fullName evidence="2">CC2D2A protein</fullName>
    </submittedName>
</protein>